<keyword evidence="3 5" id="KW-1133">Transmembrane helix</keyword>
<evidence type="ECO:0000256" key="3">
    <source>
        <dbReference type="ARBA" id="ARBA00022989"/>
    </source>
</evidence>
<evidence type="ECO:0000256" key="2">
    <source>
        <dbReference type="ARBA" id="ARBA00022692"/>
    </source>
</evidence>
<gene>
    <name evidence="6" type="ORF">RB653_010177</name>
</gene>
<comment type="caution">
    <text evidence="6">The sequence shown here is derived from an EMBL/GenBank/DDBJ whole genome shotgun (WGS) entry which is preliminary data.</text>
</comment>
<reference evidence="6 7" key="1">
    <citation type="submission" date="2023-11" db="EMBL/GenBank/DDBJ databases">
        <title>Dfirmibasis_genome.</title>
        <authorList>
            <person name="Edelbroek B."/>
            <person name="Kjellin J."/>
            <person name="Jerlstrom-Hultqvist J."/>
            <person name="Soderbom F."/>
        </authorList>
    </citation>
    <scope>NUCLEOTIDE SEQUENCE [LARGE SCALE GENOMIC DNA]</scope>
    <source>
        <strain evidence="6 7">TNS-C-14</strain>
    </source>
</reference>
<feature type="transmembrane region" description="Helical" evidence="5">
    <location>
        <begin position="164"/>
        <end position="184"/>
    </location>
</feature>
<feature type="transmembrane region" description="Helical" evidence="5">
    <location>
        <begin position="604"/>
        <end position="625"/>
    </location>
</feature>
<organism evidence="6 7">
    <name type="scientific">Dictyostelium firmibasis</name>
    <dbReference type="NCBI Taxonomy" id="79012"/>
    <lineage>
        <taxon>Eukaryota</taxon>
        <taxon>Amoebozoa</taxon>
        <taxon>Evosea</taxon>
        <taxon>Eumycetozoa</taxon>
        <taxon>Dictyostelia</taxon>
        <taxon>Dictyosteliales</taxon>
        <taxon>Dictyosteliaceae</taxon>
        <taxon>Dictyostelium</taxon>
    </lineage>
</organism>
<dbReference type="EMBL" id="JAVFKY010000006">
    <property type="protein sequence ID" value="KAK5574923.1"/>
    <property type="molecule type" value="Genomic_DNA"/>
</dbReference>
<name>A0AAN7U0N9_9MYCE</name>
<sequence>MKFYQHIINNSITVFFQRNSKYDFLLMIYYSLLFTSAFCIGSILLVVSSIRHFFLAFELFWLLVITTTAIVSSEHFYGIIKNAVRLCVAVILGATLSYISFSMVGRSVWPNVFIFFVILLLGTGPMMTSKLCPFYLFKFVFLTYYYLTFEDTFRKEFYSPIDELLFTLGSAASFGSCLLTCLLLRAPFANILFIQSSNVIIKRSISYIKELKKQTNFVFSSNNNFKIYYKDIDENSKTDDFIKKLEIQFHDYSDRLNHLDQMLSDSKKEFWAKHYIQHYERIQILFERNLKKLITIGFEVNGEINDKIRFEIEPIIPQVNKLFDEILYIFKQMGHQLKYKFIHTKNDEQYQWFQNSIASKYYNDLDKKDEDDHTFYYNHLNFIYDVNDFKDIKENSLEWNQLQINKSFERINEIIGNIDTLFETIFKDAPLFNPNVDNSLSKVYILLKCLNSFCSEQKLLSKEIFLVAYHNSLNRNRPQEYLAIVATIKRFFNYITTHKQRKQKRLELERKRNEEFPDHTRIKIKMKEKLKIYFTHLLKDRLLYNWQFTIKYSLVSAGGAVAIYEIKKHTQFQLFEMLNWMLNAYIVTAGPDVGAMGALTFVRVIVLIIGGFLGYACVVISELGGNDSSKALIYIGFSFSVIFLFGVVLNFQMFKGMITNIVFTFSVVSIPLYESGSNIIFTLYRIGYVVLGFILVFLLSMVVPYYDYRELEKNLFKIPFLIIELVDYLFYYSFEPLHQSNKTLLSIPYNQTNENYVFNKIDYNNFSHVNNINSEHSFKIAEKITIDQYKSIFSEKYINLRRIFPSQRNLLLDSNFELLFKRGKFYEIENILLSIQHFHDLFGALEFVFVESFETHIRTIGKESRNQVRELFDDMELSSTLLCHFQVEKDNLGRVIRDSSLPFLTHKRDNGIDLMNKVVLRVNSLVSNYNIPTLEKHQLNATLFVLFNFVKQYHLIFKKLMDRKDLMVKNSRVSTLNNNNYKISSNLVDVKENILNILK</sequence>
<feature type="transmembrane region" description="Helical" evidence="5">
    <location>
        <begin position="53"/>
        <end position="71"/>
    </location>
</feature>
<proteinExistence type="predicted"/>
<feature type="transmembrane region" description="Helical" evidence="5">
    <location>
        <begin position="679"/>
        <end position="703"/>
    </location>
</feature>
<feature type="transmembrane region" description="Helical" evidence="5">
    <location>
        <begin position="656"/>
        <end position="673"/>
    </location>
</feature>
<dbReference type="PANTHER" id="PTHR47804:SF5">
    <property type="entry name" value="DUF2421 DOMAIN-CONTAINING PROTEIN"/>
    <property type="match status" value="1"/>
</dbReference>
<feature type="transmembrane region" description="Helical" evidence="5">
    <location>
        <begin position="631"/>
        <end position="649"/>
    </location>
</feature>
<dbReference type="AlphaFoldDB" id="A0AAN7U0N9"/>
<dbReference type="GO" id="GO:0016020">
    <property type="term" value="C:membrane"/>
    <property type="evidence" value="ECO:0007669"/>
    <property type="project" value="UniProtKB-SubCell"/>
</dbReference>
<keyword evidence="7" id="KW-1185">Reference proteome</keyword>
<keyword evidence="2 5" id="KW-0812">Transmembrane</keyword>
<keyword evidence="4 5" id="KW-0472">Membrane</keyword>
<evidence type="ECO:0000256" key="1">
    <source>
        <dbReference type="ARBA" id="ARBA00004141"/>
    </source>
</evidence>
<evidence type="ECO:0000313" key="7">
    <source>
        <dbReference type="Proteomes" id="UP001344447"/>
    </source>
</evidence>
<evidence type="ECO:0000256" key="5">
    <source>
        <dbReference type="SAM" id="Phobius"/>
    </source>
</evidence>
<evidence type="ECO:0000313" key="6">
    <source>
        <dbReference type="EMBL" id="KAK5574923.1"/>
    </source>
</evidence>
<accession>A0AAN7U0N9</accession>
<feature type="transmembrane region" description="Helical" evidence="5">
    <location>
        <begin position="24"/>
        <end position="47"/>
    </location>
</feature>
<comment type="subcellular location">
    <subcellularLocation>
        <location evidence="1">Membrane</location>
        <topology evidence="1">Multi-pass membrane protein</topology>
    </subcellularLocation>
</comment>
<feature type="transmembrane region" description="Helical" evidence="5">
    <location>
        <begin position="107"/>
        <end position="124"/>
    </location>
</feature>
<evidence type="ECO:0000256" key="4">
    <source>
        <dbReference type="ARBA" id="ARBA00023136"/>
    </source>
</evidence>
<dbReference type="Proteomes" id="UP001344447">
    <property type="component" value="Unassembled WGS sequence"/>
</dbReference>
<feature type="transmembrane region" description="Helical" evidence="5">
    <location>
        <begin position="131"/>
        <end position="149"/>
    </location>
</feature>
<feature type="transmembrane region" description="Helical" evidence="5">
    <location>
        <begin position="83"/>
        <end position="101"/>
    </location>
</feature>
<dbReference type="InterPro" id="IPR052430">
    <property type="entry name" value="IVT-Associated"/>
</dbReference>
<dbReference type="PANTHER" id="PTHR47804">
    <property type="entry name" value="60S RIBOSOMAL PROTEIN L19"/>
    <property type="match status" value="1"/>
</dbReference>
<protein>
    <submittedName>
        <fullName evidence="6">Uncharacterized protein</fullName>
    </submittedName>
</protein>